<feature type="binding site" evidence="5">
    <location>
        <begin position="190"/>
        <end position="196"/>
    </location>
    <ligand>
        <name>GTP</name>
        <dbReference type="ChEBI" id="CHEBI:37565"/>
    </ligand>
</feature>
<dbReference type="Gene3D" id="1.10.400.10">
    <property type="entry name" value="GI Alpha 1, domain 2-like"/>
    <property type="match status" value="1"/>
</dbReference>
<dbReference type="GO" id="GO:0000743">
    <property type="term" value="P:nuclear migration involved in conjugation with cellular fusion"/>
    <property type="evidence" value="ECO:0007669"/>
    <property type="project" value="EnsemblFungi"/>
</dbReference>
<dbReference type="PROSITE" id="PS51882">
    <property type="entry name" value="G_ALPHA"/>
    <property type="match status" value="1"/>
</dbReference>
<feature type="binding site" evidence="5">
    <location>
        <begin position="51"/>
        <end position="56"/>
    </location>
    <ligand>
        <name>GTP</name>
        <dbReference type="ChEBI" id="CHEBI:37565"/>
    </ligand>
</feature>
<dbReference type="SUPFAM" id="SSF47895">
    <property type="entry name" value="Transducin (alpha subunit), insertion domain"/>
    <property type="match status" value="1"/>
</dbReference>
<dbReference type="GO" id="GO:0031683">
    <property type="term" value="F:G-protein beta/gamma-subunit complex binding"/>
    <property type="evidence" value="ECO:0007669"/>
    <property type="project" value="InterPro"/>
</dbReference>
<evidence type="ECO:0000256" key="5">
    <source>
        <dbReference type="PIRSR" id="PIRSR601019-1"/>
    </source>
</evidence>
<evidence type="ECO:0000256" key="3">
    <source>
        <dbReference type="ARBA" id="ARBA00023134"/>
    </source>
</evidence>
<dbReference type="PRINTS" id="PR00318">
    <property type="entry name" value="GPROTEINA"/>
</dbReference>
<name>A0A1E4TI89_9ASCO</name>
<evidence type="ECO:0000313" key="8">
    <source>
        <dbReference type="Proteomes" id="UP000095023"/>
    </source>
</evidence>
<dbReference type="OrthoDB" id="5817230at2759"/>
<dbReference type="EMBL" id="KV453841">
    <property type="protein sequence ID" value="ODV91480.1"/>
    <property type="molecule type" value="Genomic_DNA"/>
</dbReference>
<dbReference type="AlphaFoldDB" id="A0A1E4TI89"/>
<keyword evidence="1 6" id="KW-0479">Metal-binding</keyword>
<dbReference type="InterPro" id="IPR001019">
    <property type="entry name" value="Gprotein_alpha_su"/>
</dbReference>
<keyword evidence="4" id="KW-0807">Transducer</keyword>
<keyword evidence="2 5" id="KW-0547">Nucleotide-binding</keyword>
<dbReference type="GO" id="GO:0001664">
    <property type="term" value="F:G protein-coupled receptor binding"/>
    <property type="evidence" value="ECO:0007669"/>
    <property type="project" value="TreeGrafter"/>
</dbReference>
<dbReference type="GO" id="GO:0005834">
    <property type="term" value="C:heterotrimeric G-protein complex"/>
    <property type="evidence" value="ECO:0007669"/>
    <property type="project" value="EnsemblFungi"/>
</dbReference>
<evidence type="ECO:0000256" key="1">
    <source>
        <dbReference type="ARBA" id="ARBA00022723"/>
    </source>
</evidence>
<sequence>MGCASSKPEYDPSATGYDEEKALNDKLQSQMTEYSRQAHQVAKILLLGAGESGKTTILKQMEILHSSGFSDPQKLTYRQHIYSNIILGARILADAVIEVLPSPDIEQLRAILYSDEAESVIMHGTPLYACNTIVHSCISLWDNAQIQAFLKVRPETLQLDDGGAYFLDDLAKNPGRILAPNFLPTDDDILHVRVRTTGIVEKNFKMGKLTYKMIDVGGQRNERRKWIQCFDDVTSVLFVVSLCDYAKVLAEDPRYGRLSEDITLFKAVTSSHFFSKASIILFLNKTDLFEQMIPSHPLSRYLPQYTGPPNDANAAAQYIKNLILSESAASGREVYTHFTCATDSKQINFVLNAISDTILQTQLRSSGLL</sequence>
<keyword evidence="8" id="KW-1185">Reference proteome</keyword>
<dbReference type="GO" id="GO:0031681">
    <property type="term" value="F:G-protein beta-subunit binding"/>
    <property type="evidence" value="ECO:0007669"/>
    <property type="project" value="EnsemblFungi"/>
</dbReference>
<dbReference type="CDD" id="cd00066">
    <property type="entry name" value="G-alpha"/>
    <property type="match status" value="1"/>
</dbReference>
<dbReference type="GO" id="GO:0007188">
    <property type="term" value="P:adenylate cyclase-modulating G protein-coupled receptor signaling pathway"/>
    <property type="evidence" value="ECO:0007669"/>
    <property type="project" value="TreeGrafter"/>
</dbReference>
<keyword evidence="6" id="KW-0460">Magnesium</keyword>
<keyword evidence="3 5" id="KW-0342">GTP-binding</keyword>
<accession>A0A1E4TI89</accession>
<dbReference type="PANTHER" id="PTHR10218">
    <property type="entry name" value="GTP-BINDING PROTEIN ALPHA SUBUNIT"/>
    <property type="match status" value="1"/>
</dbReference>
<dbReference type="GO" id="GO:0000750">
    <property type="term" value="P:pheromone-dependent signal transduction involved in conjugation with cellular fusion"/>
    <property type="evidence" value="ECO:0007669"/>
    <property type="project" value="EnsemblFungi"/>
</dbReference>
<dbReference type="PANTHER" id="PTHR10218:SF302">
    <property type="entry name" value="GUANINE NUCLEOTIDE-BINDING PROTEIN ALPHA-5 SUBUNIT"/>
    <property type="match status" value="1"/>
</dbReference>
<protein>
    <submittedName>
        <fullName evidence="7">Uncharacterized protein</fullName>
    </submittedName>
</protein>
<dbReference type="GO" id="GO:0005768">
    <property type="term" value="C:endosome"/>
    <property type="evidence" value="ECO:0007669"/>
    <property type="project" value="EnsemblFungi"/>
</dbReference>
<dbReference type="InterPro" id="IPR027417">
    <property type="entry name" value="P-loop_NTPase"/>
</dbReference>
<dbReference type="InterPro" id="IPR011025">
    <property type="entry name" value="GproteinA_insert"/>
</dbReference>
<dbReference type="SMART" id="SM00275">
    <property type="entry name" value="G_alpha"/>
    <property type="match status" value="1"/>
</dbReference>
<dbReference type="GO" id="GO:0006109">
    <property type="term" value="P:regulation of carbohydrate metabolic process"/>
    <property type="evidence" value="ECO:0007669"/>
    <property type="project" value="EnsemblFungi"/>
</dbReference>
<feature type="binding site" evidence="6">
    <location>
        <position position="196"/>
    </location>
    <ligand>
        <name>Mg(2+)</name>
        <dbReference type="ChEBI" id="CHEBI:18420"/>
    </ligand>
</feature>
<dbReference type="Proteomes" id="UP000095023">
    <property type="component" value="Unassembled WGS sequence"/>
</dbReference>
<feature type="binding site" evidence="5">
    <location>
        <position position="341"/>
    </location>
    <ligand>
        <name>GTP</name>
        <dbReference type="ChEBI" id="CHEBI:37565"/>
    </ligand>
</feature>
<evidence type="ECO:0000313" key="7">
    <source>
        <dbReference type="EMBL" id="ODV91480.1"/>
    </source>
</evidence>
<dbReference type="SUPFAM" id="SSF52540">
    <property type="entry name" value="P-loop containing nucleoside triphosphate hydrolases"/>
    <property type="match status" value="1"/>
</dbReference>
<reference evidence="8" key="1">
    <citation type="submission" date="2016-02" db="EMBL/GenBank/DDBJ databases">
        <title>Comparative genomics of biotechnologically important yeasts.</title>
        <authorList>
            <consortium name="DOE Joint Genome Institute"/>
            <person name="Riley R."/>
            <person name="Haridas S."/>
            <person name="Wolfe K.H."/>
            <person name="Lopes M.R."/>
            <person name="Hittinger C.T."/>
            <person name="Goker M."/>
            <person name="Salamov A."/>
            <person name="Wisecaver J."/>
            <person name="Long T.M."/>
            <person name="Aerts A.L."/>
            <person name="Barry K."/>
            <person name="Choi C."/>
            <person name="Clum A."/>
            <person name="Coughlan A.Y."/>
            <person name="Deshpande S."/>
            <person name="Douglass A.P."/>
            <person name="Hanson S.J."/>
            <person name="Klenk H.-P."/>
            <person name="Labutti K."/>
            <person name="Lapidus A."/>
            <person name="Lindquist E."/>
            <person name="Lipzen A."/>
            <person name="Meier-Kolthoff J.P."/>
            <person name="Ohm R.A."/>
            <person name="Otillar R.P."/>
            <person name="Pangilinan J."/>
            <person name="Peng Y."/>
            <person name="Rokas A."/>
            <person name="Rosa C.A."/>
            <person name="Scheuner C."/>
            <person name="Sibirny A.A."/>
            <person name="Slot J.C."/>
            <person name="Stielow J.B."/>
            <person name="Sun H."/>
            <person name="Kurtzman C.P."/>
            <person name="Blackwell M."/>
            <person name="Jeffries T.W."/>
            <person name="Grigoriev I.V."/>
        </authorList>
    </citation>
    <scope>NUCLEOTIDE SEQUENCE [LARGE SCALE GENOMIC DNA]</scope>
    <source>
        <strain evidence="8">NRRL Y-17796</strain>
    </source>
</reference>
<dbReference type="GO" id="GO:0005525">
    <property type="term" value="F:GTP binding"/>
    <property type="evidence" value="ECO:0007669"/>
    <property type="project" value="UniProtKB-KW"/>
</dbReference>
<evidence type="ECO:0000256" key="6">
    <source>
        <dbReference type="PIRSR" id="PIRSR601019-2"/>
    </source>
</evidence>
<feature type="binding site" evidence="5">
    <location>
        <begin position="284"/>
        <end position="287"/>
    </location>
    <ligand>
        <name>GTP</name>
        <dbReference type="ChEBI" id="CHEBI:37565"/>
    </ligand>
</feature>
<feature type="binding site" evidence="5">
    <location>
        <begin position="215"/>
        <end position="219"/>
    </location>
    <ligand>
        <name>GTP</name>
        <dbReference type="ChEBI" id="CHEBI:37565"/>
    </ligand>
</feature>
<dbReference type="GO" id="GO:0000742">
    <property type="term" value="P:karyogamy involved in conjugation with cellular fusion"/>
    <property type="evidence" value="ECO:0007669"/>
    <property type="project" value="EnsemblFungi"/>
</dbReference>
<gene>
    <name evidence="7" type="ORF">CANCADRAFT_47</name>
</gene>
<dbReference type="Pfam" id="PF00503">
    <property type="entry name" value="G-alpha"/>
    <property type="match status" value="1"/>
</dbReference>
<dbReference type="FunFam" id="3.40.50.300:FF:000692">
    <property type="entry name" value="Guanine nucleotide-binding protein subunit alpha"/>
    <property type="match status" value="1"/>
</dbReference>
<dbReference type="GO" id="GO:0046872">
    <property type="term" value="F:metal ion binding"/>
    <property type="evidence" value="ECO:0007669"/>
    <property type="project" value="UniProtKB-KW"/>
</dbReference>
<dbReference type="Gene3D" id="3.40.50.300">
    <property type="entry name" value="P-loop containing nucleotide triphosphate hydrolases"/>
    <property type="match status" value="1"/>
</dbReference>
<evidence type="ECO:0000256" key="2">
    <source>
        <dbReference type="ARBA" id="ARBA00022741"/>
    </source>
</evidence>
<dbReference type="GO" id="GO:0003924">
    <property type="term" value="F:GTPase activity"/>
    <property type="evidence" value="ECO:0007669"/>
    <property type="project" value="EnsemblFungi"/>
</dbReference>
<organism evidence="7 8">
    <name type="scientific">Tortispora caseinolytica NRRL Y-17796</name>
    <dbReference type="NCBI Taxonomy" id="767744"/>
    <lineage>
        <taxon>Eukaryota</taxon>
        <taxon>Fungi</taxon>
        <taxon>Dikarya</taxon>
        <taxon>Ascomycota</taxon>
        <taxon>Saccharomycotina</taxon>
        <taxon>Trigonopsidomycetes</taxon>
        <taxon>Trigonopsidales</taxon>
        <taxon>Trigonopsidaceae</taxon>
        <taxon>Tortispora</taxon>
    </lineage>
</organism>
<proteinExistence type="predicted"/>
<feature type="binding site" evidence="6">
    <location>
        <position position="55"/>
    </location>
    <ligand>
        <name>Mg(2+)</name>
        <dbReference type="ChEBI" id="CHEBI:18420"/>
    </ligand>
</feature>
<evidence type="ECO:0000256" key="4">
    <source>
        <dbReference type="ARBA" id="ARBA00023224"/>
    </source>
</evidence>